<evidence type="ECO:0000259" key="4">
    <source>
        <dbReference type="PROSITE" id="PS50977"/>
    </source>
</evidence>
<dbReference type="EMBL" id="UOGL01000111">
    <property type="protein sequence ID" value="VAX37253.1"/>
    <property type="molecule type" value="Genomic_DNA"/>
</dbReference>
<dbReference type="GO" id="GO:0003677">
    <property type="term" value="F:DNA binding"/>
    <property type="evidence" value="ECO:0007669"/>
    <property type="project" value="UniProtKB-KW"/>
</dbReference>
<dbReference type="InterPro" id="IPR036271">
    <property type="entry name" value="Tet_transcr_reg_TetR-rel_C_sf"/>
</dbReference>
<name>A0A3B1DKF1_9ZZZZ</name>
<dbReference type="PROSITE" id="PS50977">
    <property type="entry name" value="HTH_TETR_2"/>
    <property type="match status" value="1"/>
</dbReference>
<dbReference type="Pfam" id="PF00440">
    <property type="entry name" value="TetR_N"/>
    <property type="match status" value="1"/>
</dbReference>
<dbReference type="PANTHER" id="PTHR47506:SF1">
    <property type="entry name" value="HTH-TYPE TRANSCRIPTIONAL REGULATOR YJDC"/>
    <property type="match status" value="1"/>
</dbReference>
<keyword evidence="1" id="KW-0805">Transcription regulation</keyword>
<dbReference type="Gene3D" id="1.10.357.10">
    <property type="entry name" value="Tetracycline Repressor, domain 2"/>
    <property type="match status" value="1"/>
</dbReference>
<dbReference type="AlphaFoldDB" id="A0A3B1DKF1"/>
<accession>A0A3B1DKF1</accession>
<dbReference type="Gene3D" id="1.10.10.60">
    <property type="entry name" value="Homeodomain-like"/>
    <property type="match status" value="1"/>
</dbReference>
<protein>
    <recommendedName>
        <fullName evidence="4">HTH tetR-type domain-containing protein</fullName>
    </recommendedName>
</protein>
<evidence type="ECO:0000256" key="1">
    <source>
        <dbReference type="ARBA" id="ARBA00023015"/>
    </source>
</evidence>
<dbReference type="InterPro" id="IPR001647">
    <property type="entry name" value="HTH_TetR"/>
</dbReference>
<keyword evidence="2" id="KW-0238">DNA-binding</keyword>
<evidence type="ECO:0000313" key="5">
    <source>
        <dbReference type="EMBL" id="VAX37253.1"/>
    </source>
</evidence>
<dbReference type="SUPFAM" id="SSF48498">
    <property type="entry name" value="Tetracyclin repressor-like, C-terminal domain"/>
    <property type="match status" value="1"/>
</dbReference>
<evidence type="ECO:0000256" key="3">
    <source>
        <dbReference type="ARBA" id="ARBA00023163"/>
    </source>
</evidence>
<reference evidence="5" key="1">
    <citation type="submission" date="2018-06" db="EMBL/GenBank/DDBJ databases">
        <authorList>
            <person name="Zhirakovskaya E."/>
        </authorList>
    </citation>
    <scope>NUCLEOTIDE SEQUENCE</scope>
</reference>
<evidence type="ECO:0000256" key="2">
    <source>
        <dbReference type="ARBA" id="ARBA00023125"/>
    </source>
</evidence>
<dbReference type="InterPro" id="IPR009057">
    <property type="entry name" value="Homeodomain-like_sf"/>
</dbReference>
<dbReference type="InterPro" id="IPR011075">
    <property type="entry name" value="TetR_C"/>
</dbReference>
<organism evidence="5">
    <name type="scientific">hydrothermal vent metagenome</name>
    <dbReference type="NCBI Taxonomy" id="652676"/>
    <lineage>
        <taxon>unclassified sequences</taxon>
        <taxon>metagenomes</taxon>
        <taxon>ecological metagenomes</taxon>
    </lineage>
</organism>
<feature type="domain" description="HTH tetR-type" evidence="4">
    <location>
        <begin position="8"/>
        <end position="68"/>
    </location>
</feature>
<dbReference type="SUPFAM" id="SSF46689">
    <property type="entry name" value="Homeodomain-like"/>
    <property type="match status" value="1"/>
</dbReference>
<sequence length="196" mass="21798">MNCGRPKDFDRKDVLQKAVDVFWKQGYQATSIDDLLDKMEIGRQSLYNTFGGKEALFREVIDHYHATVSSNLLSLLQAEGSPLENIKNLFVMILKKAGDKDHRGCLMVNTAIEFAGFDRESEVLKSVRKVFSTMEKELKKTLQQAVDAGELSAEQDINSQATFLAGSIQGIMLMAKTGASQATLQRMADGILMTLQ</sequence>
<gene>
    <name evidence="5" type="ORF">MNBD_PLANCTO02-2358</name>
</gene>
<dbReference type="PANTHER" id="PTHR47506">
    <property type="entry name" value="TRANSCRIPTIONAL REGULATORY PROTEIN"/>
    <property type="match status" value="1"/>
</dbReference>
<keyword evidence="3" id="KW-0804">Transcription</keyword>
<proteinExistence type="predicted"/>
<dbReference type="Pfam" id="PF16925">
    <property type="entry name" value="TetR_C_13"/>
    <property type="match status" value="1"/>
</dbReference>